<evidence type="ECO:0000313" key="2">
    <source>
        <dbReference type="Proteomes" id="UP001199044"/>
    </source>
</evidence>
<reference evidence="2" key="1">
    <citation type="submission" date="2023-07" db="EMBL/GenBank/DDBJ databases">
        <title>Molecular identification of indigenous halophilic bacteria isolated from red sea cost, biodegradation of synthetic dyes and assessment of degraded metabolite toxicity.</title>
        <authorList>
            <person name="Chaieb K."/>
            <person name="Altayb H.N."/>
        </authorList>
    </citation>
    <scope>NUCLEOTIDE SEQUENCE [LARGE SCALE GENOMIC DNA]</scope>
    <source>
        <strain evidence="2">K20</strain>
    </source>
</reference>
<gene>
    <name evidence="1" type="ORF">LDJ79_22565</name>
</gene>
<organism evidence="1 2">
    <name type="scientific">Vibrio tritonius</name>
    <dbReference type="NCBI Taxonomy" id="1435069"/>
    <lineage>
        <taxon>Bacteria</taxon>
        <taxon>Pseudomonadati</taxon>
        <taxon>Pseudomonadota</taxon>
        <taxon>Gammaproteobacteria</taxon>
        <taxon>Vibrionales</taxon>
        <taxon>Vibrionaceae</taxon>
        <taxon>Vibrio</taxon>
    </lineage>
</organism>
<comment type="caution">
    <text evidence="1">The sequence shown here is derived from an EMBL/GenBank/DDBJ whole genome shotgun (WGS) entry which is preliminary data.</text>
</comment>
<dbReference type="EMBL" id="JAIWIU010000217">
    <property type="protein sequence ID" value="MCA2018914.1"/>
    <property type="molecule type" value="Genomic_DNA"/>
</dbReference>
<sequence length="56" mass="6215">MIIDYKPELIHEHTAMGCVSEFLSDACKALVKTTKDINDFDLPIGSILQCQGSRMS</sequence>
<keyword evidence="2" id="KW-1185">Reference proteome</keyword>
<dbReference type="RefSeq" id="WP_225252197.1">
    <property type="nucleotide sequence ID" value="NZ_JAIWIU010000217.1"/>
</dbReference>
<protein>
    <submittedName>
        <fullName evidence="1">Uncharacterized protein</fullName>
    </submittedName>
</protein>
<accession>A0ABS7YT99</accession>
<name>A0ABS7YT99_9VIBR</name>
<dbReference type="Proteomes" id="UP001199044">
    <property type="component" value="Unassembled WGS sequence"/>
</dbReference>
<proteinExistence type="predicted"/>
<evidence type="ECO:0000313" key="1">
    <source>
        <dbReference type="EMBL" id="MCA2018914.1"/>
    </source>
</evidence>